<feature type="transmembrane region" description="Helical" evidence="1">
    <location>
        <begin position="103"/>
        <end position="127"/>
    </location>
</feature>
<evidence type="ECO:0000256" key="1">
    <source>
        <dbReference type="SAM" id="Phobius"/>
    </source>
</evidence>
<accession>A0A432YSZ8</accession>
<protein>
    <submittedName>
        <fullName evidence="2">Uncharacterized protein</fullName>
    </submittedName>
</protein>
<sequence>MKQSLAEQLYLSYHFEFEHNGHTVTAKASSLTGKEEILVDAVSVSKKRNLGLSSRHEFVVDGTQYELHFNVTGFLFCRVECSLMADGNVIETKTRSAFDNKKVFIRNLVLFFLVGMAFGYVAATIALKVLG</sequence>
<keyword evidence="1" id="KW-0812">Transmembrane</keyword>
<dbReference type="RefSeq" id="WP_126783120.1">
    <property type="nucleotide sequence ID" value="NZ_PIQC01000010.1"/>
</dbReference>
<reference evidence="3" key="1">
    <citation type="journal article" date="2018" name="Front. Microbiol.">
        <title>Genome-Based Analysis Reveals the Taxonomy and Diversity of the Family Idiomarinaceae.</title>
        <authorList>
            <person name="Liu Y."/>
            <person name="Lai Q."/>
            <person name="Shao Z."/>
        </authorList>
    </citation>
    <scope>NUCLEOTIDE SEQUENCE [LARGE SCALE GENOMIC DNA]</scope>
    <source>
        <strain evidence="3">R22</strain>
    </source>
</reference>
<dbReference type="OrthoDB" id="6237424at2"/>
<gene>
    <name evidence="2" type="ORF">CWI78_12440</name>
</gene>
<name>A0A432YSZ8_9GAMM</name>
<keyword evidence="1" id="KW-0472">Membrane</keyword>
<dbReference type="EMBL" id="PIQC01000010">
    <property type="protein sequence ID" value="RUO64702.1"/>
    <property type="molecule type" value="Genomic_DNA"/>
</dbReference>
<dbReference type="Proteomes" id="UP000288058">
    <property type="component" value="Unassembled WGS sequence"/>
</dbReference>
<comment type="caution">
    <text evidence="2">The sequence shown here is derived from an EMBL/GenBank/DDBJ whole genome shotgun (WGS) entry which is preliminary data.</text>
</comment>
<evidence type="ECO:0000313" key="2">
    <source>
        <dbReference type="EMBL" id="RUO64702.1"/>
    </source>
</evidence>
<organism evidence="2 3">
    <name type="scientific">Idiomarina ramblicola</name>
    <dbReference type="NCBI Taxonomy" id="263724"/>
    <lineage>
        <taxon>Bacteria</taxon>
        <taxon>Pseudomonadati</taxon>
        <taxon>Pseudomonadota</taxon>
        <taxon>Gammaproteobacteria</taxon>
        <taxon>Alteromonadales</taxon>
        <taxon>Idiomarinaceae</taxon>
        <taxon>Idiomarina</taxon>
    </lineage>
</organism>
<evidence type="ECO:0000313" key="3">
    <source>
        <dbReference type="Proteomes" id="UP000288058"/>
    </source>
</evidence>
<dbReference type="AlphaFoldDB" id="A0A432YSZ8"/>
<keyword evidence="3" id="KW-1185">Reference proteome</keyword>
<proteinExistence type="predicted"/>
<keyword evidence="1" id="KW-1133">Transmembrane helix</keyword>